<evidence type="ECO:0000259" key="9">
    <source>
        <dbReference type="Pfam" id="PF02441"/>
    </source>
</evidence>
<keyword evidence="3 7" id="KW-0288">FMN</keyword>
<evidence type="ECO:0000256" key="8">
    <source>
        <dbReference type="SAM" id="MobiDB-lite"/>
    </source>
</evidence>
<dbReference type="KEGG" id="tmo:TMO_0843"/>
<keyword evidence="11" id="KW-1185">Reference proteome</keyword>
<dbReference type="PATRIC" id="fig|1110502.3.peg.871"/>
<feature type="binding site" evidence="7">
    <location>
        <begin position="36"/>
        <end position="38"/>
    </location>
    <ligand>
        <name>FMN</name>
        <dbReference type="ChEBI" id="CHEBI:58210"/>
    </ligand>
</feature>
<dbReference type="PANTHER" id="PTHR43374">
    <property type="entry name" value="FLAVIN PRENYLTRANSFERASE"/>
    <property type="match status" value="1"/>
</dbReference>
<dbReference type="STRING" id="1110502.TMO_0843"/>
<evidence type="ECO:0000313" key="10">
    <source>
        <dbReference type="EMBL" id="AFK52682.1"/>
    </source>
</evidence>
<sequence>MDMTTDGFNPPDDGSMTAMNGMGRPGPRRLIVGISGASGVVYGIRLLQLLKSAGIESHLVMSKAAEMTVAYETALRIAEVKALAHTVHDPRDVGAAISSGSFRTLGMVVAPCSIRSLSEIAYGNTTGLLTRAADVVLKERRRLVLMVRETPLHLGHLRAMTQAAEAGAIIAPPVPAFYAKPDSLQAMIDHTLGRVLDLFDIDTPGLKRWGETPPQGQED</sequence>
<dbReference type="Gene3D" id="3.40.50.1950">
    <property type="entry name" value="Flavin prenyltransferase-like"/>
    <property type="match status" value="1"/>
</dbReference>
<feature type="binding site" evidence="7">
    <location>
        <position position="62"/>
    </location>
    <ligand>
        <name>FMN</name>
        <dbReference type="ChEBI" id="CHEBI:58210"/>
    </ligand>
</feature>
<dbReference type="GO" id="GO:0016831">
    <property type="term" value="F:carboxy-lyase activity"/>
    <property type="evidence" value="ECO:0007669"/>
    <property type="project" value="TreeGrafter"/>
</dbReference>
<comment type="similarity">
    <text evidence="6 7">Belongs to the UbiX/PAD1 family.</text>
</comment>
<comment type="caution">
    <text evidence="7">Lacks conserved residue(s) required for the propagation of feature annotation.</text>
</comment>
<dbReference type="InterPro" id="IPR003382">
    <property type="entry name" value="Flavoprotein"/>
</dbReference>
<evidence type="ECO:0000256" key="7">
    <source>
        <dbReference type="HAMAP-Rule" id="MF_01984"/>
    </source>
</evidence>
<name>I3TIU4_TISMK</name>
<accession>I3TIU4</accession>
<organism evidence="10 11">
    <name type="scientific">Tistrella mobilis (strain KA081020-065)</name>
    <dbReference type="NCBI Taxonomy" id="1110502"/>
    <lineage>
        <taxon>Bacteria</taxon>
        <taxon>Pseudomonadati</taxon>
        <taxon>Pseudomonadota</taxon>
        <taxon>Alphaproteobacteria</taxon>
        <taxon>Geminicoccales</taxon>
        <taxon>Geminicoccaceae</taxon>
        <taxon>Tistrella</taxon>
    </lineage>
</organism>
<keyword evidence="4 7" id="KW-0808">Transferase</keyword>
<gene>
    <name evidence="7 10" type="primary">ubiX</name>
    <name evidence="10" type="ordered locus">TMO_0843</name>
</gene>
<evidence type="ECO:0000256" key="2">
    <source>
        <dbReference type="ARBA" id="ARBA00022630"/>
    </source>
</evidence>
<dbReference type="EMBL" id="CP003236">
    <property type="protein sequence ID" value="AFK52682.1"/>
    <property type="molecule type" value="Genomic_DNA"/>
</dbReference>
<comment type="catalytic activity">
    <reaction evidence="5 7">
        <text>dimethylallyl phosphate + FMNH2 = prenylated FMNH2 + phosphate</text>
        <dbReference type="Rhea" id="RHEA:37743"/>
        <dbReference type="ChEBI" id="CHEBI:43474"/>
        <dbReference type="ChEBI" id="CHEBI:57618"/>
        <dbReference type="ChEBI" id="CHEBI:87467"/>
        <dbReference type="ChEBI" id="CHEBI:88052"/>
        <dbReference type="EC" id="2.5.1.129"/>
    </reaction>
</comment>
<dbReference type="SUPFAM" id="SSF52507">
    <property type="entry name" value="Homo-oligomeric flavin-containing Cys decarboxylases, HFCD"/>
    <property type="match status" value="1"/>
</dbReference>
<evidence type="ECO:0000256" key="5">
    <source>
        <dbReference type="ARBA" id="ARBA00050612"/>
    </source>
</evidence>
<feature type="binding site" evidence="7">
    <location>
        <position position="178"/>
    </location>
    <ligand>
        <name>dimethylallyl phosphate</name>
        <dbReference type="ChEBI" id="CHEBI:88052"/>
    </ligand>
</feature>
<dbReference type="EC" id="2.5.1.129" evidence="7"/>
<dbReference type="NCBIfam" id="TIGR00421">
    <property type="entry name" value="ubiX_pad"/>
    <property type="match status" value="1"/>
</dbReference>
<evidence type="ECO:0000256" key="6">
    <source>
        <dbReference type="ARBA" id="ARBA00060793"/>
    </source>
</evidence>
<dbReference type="eggNOG" id="COG0163">
    <property type="taxonomic scope" value="Bacteria"/>
</dbReference>
<evidence type="ECO:0000256" key="3">
    <source>
        <dbReference type="ARBA" id="ARBA00022643"/>
    </source>
</evidence>
<dbReference type="Proteomes" id="UP000005258">
    <property type="component" value="Chromosome"/>
</dbReference>
<comment type="function">
    <text evidence="7">Flavin prenyltransferase that catalyzes the synthesis of the prenylated FMN cofactor (prenyl-FMN) for 4-hydroxy-3-polyprenylbenzoic acid decarboxylase UbiD. The prenyltransferase is metal-independent and links a dimethylallyl moiety from dimethylallyl monophosphate (DMAP) to the flavin N5 and C6 atoms of FMN.</text>
</comment>
<evidence type="ECO:0000256" key="4">
    <source>
        <dbReference type="ARBA" id="ARBA00022679"/>
    </source>
</evidence>
<dbReference type="GO" id="GO:0106141">
    <property type="term" value="F:flavin prenyltransferase activity"/>
    <property type="evidence" value="ECO:0007669"/>
    <property type="project" value="UniProtKB-EC"/>
</dbReference>
<feature type="domain" description="Flavoprotein" evidence="9">
    <location>
        <begin position="29"/>
        <end position="198"/>
    </location>
</feature>
<dbReference type="FunFam" id="3.40.50.1950:FF:000001">
    <property type="entry name" value="Flavin prenyltransferase UbiX"/>
    <property type="match status" value="1"/>
</dbReference>
<dbReference type="Pfam" id="PF02441">
    <property type="entry name" value="Flavoprotein"/>
    <property type="match status" value="1"/>
</dbReference>
<dbReference type="HAMAP" id="MF_01984">
    <property type="entry name" value="ubiX_pad"/>
    <property type="match status" value="1"/>
</dbReference>
<dbReference type="InterPro" id="IPR036551">
    <property type="entry name" value="Flavin_trans-like"/>
</dbReference>
<evidence type="ECO:0000313" key="11">
    <source>
        <dbReference type="Proteomes" id="UP000005258"/>
    </source>
</evidence>
<feature type="binding site" evidence="7">
    <location>
        <position position="148"/>
    </location>
    <ligand>
        <name>FMN</name>
        <dbReference type="ChEBI" id="CHEBI:58210"/>
    </ligand>
</feature>
<dbReference type="AlphaFoldDB" id="I3TIU4"/>
<protein>
    <recommendedName>
        <fullName evidence="7">Flavin prenyltransferase UbiX</fullName>
        <ecNumber evidence="7">2.5.1.129</ecNumber>
    </recommendedName>
</protein>
<dbReference type="InterPro" id="IPR004507">
    <property type="entry name" value="UbiX-like"/>
</dbReference>
<keyword evidence="2 7" id="KW-0285">Flavoprotein</keyword>
<evidence type="ECO:0000256" key="1">
    <source>
        <dbReference type="ARBA" id="ARBA00022602"/>
    </source>
</evidence>
<dbReference type="NCBIfam" id="NF004685">
    <property type="entry name" value="PRK06029.1"/>
    <property type="match status" value="1"/>
</dbReference>
<proteinExistence type="inferred from homology"/>
<keyword evidence="1 7" id="KW-0637">Prenyltransferase</keyword>
<feature type="binding site" evidence="7">
    <location>
        <begin position="113"/>
        <end position="116"/>
    </location>
    <ligand>
        <name>FMN</name>
        <dbReference type="ChEBI" id="CHEBI:58210"/>
    </ligand>
</feature>
<dbReference type="HOGENOM" id="CLU_074522_0_1_5"/>
<dbReference type="PANTHER" id="PTHR43374:SF1">
    <property type="entry name" value="FLAVIN PRENYLTRANSFERASE PAD1, MITOCHONDRIAL"/>
    <property type="match status" value="1"/>
</dbReference>
<reference evidence="10 11" key="1">
    <citation type="journal article" date="2012" name="J. Am. Chem. Soc.">
        <title>Bacterial biosynthesis and maturation of the didemnin anti-cancer agents.</title>
        <authorList>
            <person name="Xu Y."/>
            <person name="Kersten R.D."/>
            <person name="Nam S.J."/>
            <person name="Lu L."/>
            <person name="Al-Suwailem A.M."/>
            <person name="Zheng H."/>
            <person name="Fenical W."/>
            <person name="Dorrestein P.C."/>
            <person name="Moore B.S."/>
            <person name="Qian P.Y."/>
        </authorList>
    </citation>
    <scope>NUCLEOTIDE SEQUENCE [LARGE SCALE GENOMIC DNA]</scope>
    <source>
        <strain evidence="10 11">KA081020-065</strain>
    </source>
</reference>
<feature type="region of interest" description="Disordered" evidence="8">
    <location>
        <begin position="1"/>
        <end position="22"/>
    </location>
</feature>
<feature type="binding site" evidence="7">
    <location>
        <position position="194"/>
    </location>
    <ligand>
        <name>dimethylallyl phosphate</name>
        <dbReference type="ChEBI" id="CHEBI:88052"/>
    </ligand>
</feature>